<dbReference type="EMBL" id="QNTV01000001">
    <property type="protein sequence ID" value="RBA62186.1"/>
    <property type="molecule type" value="Genomic_DNA"/>
</dbReference>
<dbReference type="RefSeq" id="WP_128118890.1">
    <property type="nucleotide sequence ID" value="NZ_QNTV01000001.1"/>
</dbReference>
<dbReference type="Proteomes" id="UP000252554">
    <property type="component" value="Unassembled WGS sequence"/>
</dbReference>
<organism evidence="2 3">
    <name type="scientific">Stutzerimonas zhaodongensis</name>
    <dbReference type="NCBI Taxonomy" id="1176257"/>
    <lineage>
        <taxon>Bacteria</taxon>
        <taxon>Pseudomonadati</taxon>
        <taxon>Pseudomonadota</taxon>
        <taxon>Gammaproteobacteria</taxon>
        <taxon>Pseudomonadales</taxon>
        <taxon>Pseudomonadaceae</taxon>
        <taxon>Stutzerimonas</taxon>
    </lineage>
</organism>
<protein>
    <submittedName>
        <fullName evidence="2">Lasso peptide biosynthesis B2 protein</fullName>
    </submittedName>
</protein>
<evidence type="ECO:0000313" key="3">
    <source>
        <dbReference type="Proteomes" id="UP000252554"/>
    </source>
</evidence>
<comment type="caution">
    <text evidence="2">The sequence shown here is derived from an EMBL/GenBank/DDBJ whole genome shotgun (WGS) entry which is preliminary data.</text>
</comment>
<gene>
    <name evidence="2" type="ORF">DQ403_00870</name>
</gene>
<proteinExistence type="predicted"/>
<dbReference type="AlphaFoldDB" id="A0A365PZ76"/>
<dbReference type="InterPro" id="IPR053521">
    <property type="entry name" value="McjB-like"/>
</dbReference>
<dbReference type="NCBIfam" id="NF033537">
    <property type="entry name" value="lasso_biosyn_B2"/>
    <property type="match status" value="1"/>
</dbReference>
<accession>A0A365PZ76</accession>
<name>A0A365PZ76_9GAMM</name>
<reference evidence="2 3" key="1">
    <citation type="submission" date="2018-06" db="EMBL/GenBank/DDBJ databases">
        <title>Whole genome sequencing of four bacterial strains from South Shetland trench revealing bio-synthetic gene clusters.</title>
        <authorList>
            <person name="Abdel-Mageed W.M."/>
            <person name="Lehri B."/>
            <person name="Jarmusch S.A."/>
            <person name="Miranda K."/>
            <person name="Goodfellow M."/>
            <person name="Jaspars M."/>
            <person name="Karlyshev A.V."/>
        </authorList>
    </citation>
    <scope>NUCLEOTIDE SEQUENCE [LARGE SCALE GENOMIC DNA]</scope>
    <source>
        <strain evidence="2 3">SST2</strain>
    </source>
</reference>
<evidence type="ECO:0000259" key="1">
    <source>
        <dbReference type="Pfam" id="PF13471"/>
    </source>
</evidence>
<sequence>MADRYLTFAPPILHVVAHNELVLLDTRSNRFILYDAAATGEIMRGINGNATGPLVQELTAEGVLVTSRIKTSVNRSGAPGLDDFTWSESVRYKASQHLGEPSLKQVGGAVLTLAKTCLLLKYLDLSRLLAADRNASIPMRRVDRGIIDAEISALLRAARYLPCKVACLEFSLALRERLARHGLFGRVEIGVQTYSFMAHAWLELNGQPVGEPDHVSRSLHRLRGSA</sequence>
<dbReference type="Pfam" id="PF13471">
    <property type="entry name" value="Transglut_core3"/>
    <property type="match status" value="1"/>
</dbReference>
<feature type="domain" description="Microcin J25-processing protein McjB C-terminal" evidence="1">
    <location>
        <begin position="119"/>
        <end position="216"/>
    </location>
</feature>
<dbReference type="InterPro" id="IPR032708">
    <property type="entry name" value="McjB_C"/>
</dbReference>
<evidence type="ECO:0000313" key="2">
    <source>
        <dbReference type="EMBL" id="RBA62186.1"/>
    </source>
</evidence>